<evidence type="ECO:0000256" key="5">
    <source>
        <dbReference type="SAM" id="Phobius"/>
    </source>
</evidence>
<feature type="transmembrane region" description="Helical" evidence="5">
    <location>
        <begin position="445"/>
        <end position="469"/>
    </location>
</feature>
<feature type="transmembrane region" description="Helical" evidence="5">
    <location>
        <begin position="182"/>
        <end position="202"/>
    </location>
</feature>
<dbReference type="InterPro" id="IPR020846">
    <property type="entry name" value="MFS_dom"/>
</dbReference>
<keyword evidence="4 5" id="KW-0472">Membrane</keyword>
<feature type="transmembrane region" description="Helical" evidence="5">
    <location>
        <begin position="33"/>
        <end position="53"/>
    </location>
</feature>
<evidence type="ECO:0000256" key="1">
    <source>
        <dbReference type="ARBA" id="ARBA00004141"/>
    </source>
</evidence>
<dbReference type="GO" id="GO:0015149">
    <property type="term" value="F:hexose transmembrane transporter activity"/>
    <property type="evidence" value="ECO:0007669"/>
    <property type="project" value="TreeGrafter"/>
</dbReference>
<dbReference type="PANTHER" id="PTHR23503">
    <property type="entry name" value="SOLUTE CARRIER FAMILY 2"/>
    <property type="match status" value="1"/>
</dbReference>
<dbReference type="GO" id="GO:0016020">
    <property type="term" value="C:membrane"/>
    <property type="evidence" value="ECO:0007669"/>
    <property type="project" value="UniProtKB-SubCell"/>
</dbReference>
<evidence type="ECO:0000313" key="8">
    <source>
        <dbReference type="Proteomes" id="UP001177023"/>
    </source>
</evidence>
<dbReference type="EMBL" id="CATQJA010002706">
    <property type="protein sequence ID" value="CAJ0585467.1"/>
    <property type="molecule type" value="Genomic_DNA"/>
</dbReference>
<keyword evidence="2 5" id="KW-0812">Transmembrane</keyword>
<protein>
    <recommendedName>
        <fullName evidence="6">Major facilitator superfamily (MFS) profile domain-containing protein</fullName>
    </recommendedName>
</protein>
<reference evidence="7" key="1">
    <citation type="submission" date="2023-06" db="EMBL/GenBank/DDBJ databases">
        <authorList>
            <person name="Delattre M."/>
        </authorList>
    </citation>
    <scope>NUCLEOTIDE SEQUENCE</scope>
    <source>
        <strain evidence="7">AF72</strain>
    </source>
</reference>
<evidence type="ECO:0000259" key="6">
    <source>
        <dbReference type="PROSITE" id="PS50850"/>
    </source>
</evidence>
<evidence type="ECO:0000256" key="2">
    <source>
        <dbReference type="ARBA" id="ARBA00022692"/>
    </source>
</evidence>
<evidence type="ECO:0000256" key="3">
    <source>
        <dbReference type="ARBA" id="ARBA00022989"/>
    </source>
</evidence>
<feature type="transmembrane region" description="Helical" evidence="5">
    <location>
        <begin position="317"/>
        <end position="336"/>
    </location>
</feature>
<proteinExistence type="predicted"/>
<gene>
    <name evidence="7" type="ORF">MSPICULIGERA_LOCUS23490</name>
</gene>
<organism evidence="7 8">
    <name type="scientific">Mesorhabditis spiculigera</name>
    <dbReference type="NCBI Taxonomy" id="96644"/>
    <lineage>
        <taxon>Eukaryota</taxon>
        <taxon>Metazoa</taxon>
        <taxon>Ecdysozoa</taxon>
        <taxon>Nematoda</taxon>
        <taxon>Chromadorea</taxon>
        <taxon>Rhabditida</taxon>
        <taxon>Rhabditina</taxon>
        <taxon>Rhabditomorpha</taxon>
        <taxon>Rhabditoidea</taxon>
        <taxon>Rhabditidae</taxon>
        <taxon>Mesorhabditinae</taxon>
        <taxon>Mesorhabditis</taxon>
    </lineage>
</organism>
<dbReference type="InterPro" id="IPR036259">
    <property type="entry name" value="MFS_trans_sf"/>
</dbReference>
<keyword evidence="8" id="KW-1185">Reference proteome</keyword>
<feature type="transmembrane region" description="Helical" evidence="5">
    <location>
        <begin position="87"/>
        <end position="107"/>
    </location>
</feature>
<dbReference type="Pfam" id="PF00083">
    <property type="entry name" value="Sugar_tr"/>
    <property type="match status" value="1"/>
</dbReference>
<dbReference type="Proteomes" id="UP001177023">
    <property type="component" value="Unassembled WGS sequence"/>
</dbReference>
<name>A0AA36DDZ7_9BILA</name>
<feature type="transmembrane region" description="Helical" evidence="5">
    <location>
        <begin position="151"/>
        <end position="170"/>
    </location>
</feature>
<evidence type="ECO:0000256" key="4">
    <source>
        <dbReference type="ARBA" id="ARBA00023136"/>
    </source>
</evidence>
<sequence length="525" mass="58421">MLEEKPAKSIDLFLGFCYMNGYTRWAFKVMPSWSIHILSLALCLSSGFQQGYIAAVLNQPYKQIEKYIKDSYHERTGLELDENVKNIIWSALNISFPIATIVGQFAASVLCKRFGRKRTALFSSFLYIPGGLISVAAKYCHPYYELLFVGRFIWSFANGINGVVATVWIVECAPPQIRGRMAAMQEMFMSIGSVVTQAIGVPASTDDLWPLVFVPGMVVAALSMVMFAFVYESPQFIIEKTGDRDRARHALAAYHGVEVDDPSLEEEMRVCEQAVQKKNNKKSPKKGQLIEEEHDGLTIMLKPWKANDPTSKVIRHAAWVGLLVKVVYVFTGARCLRGYSTFLLHDLSHWSTNGALYGSFFVGLARVPVTLIPVFLVDRLGRRPLLLSSTLICALSLLTMMLSIFAGEEFKVGTLVGLSALLLLSACGIGSISRFYAAELVPRSLLLNATSYLTMFEALTKIAVEFAFYPVANVAGAWSLMLFLAPTTLFLIPMWAMCQETSKKHVNEVLNEIAVRKNLKVSFTS</sequence>
<accession>A0AA36DDZ7</accession>
<feature type="transmembrane region" description="Helical" evidence="5">
    <location>
        <begin position="475"/>
        <end position="496"/>
    </location>
</feature>
<dbReference type="PROSITE" id="PS50850">
    <property type="entry name" value="MFS"/>
    <property type="match status" value="1"/>
</dbReference>
<evidence type="ECO:0000313" key="7">
    <source>
        <dbReference type="EMBL" id="CAJ0585467.1"/>
    </source>
</evidence>
<dbReference type="Gene3D" id="1.20.1250.20">
    <property type="entry name" value="MFS general substrate transporter like domains"/>
    <property type="match status" value="1"/>
</dbReference>
<comment type="caution">
    <text evidence="7">The sequence shown here is derived from an EMBL/GenBank/DDBJ whole genome shotgun (WGS) entry which is preliminary data.</text>
</comment>
<comment type="subcellular location">
    <subcellularLocation>
        <location evidence="1">Membrane</location>
        <topology evidence="1">Multi-pass membrane protein</topology>
    </subcellularLocation>
</comment>
<feature type="non-terminal residue" evidence="7">
    <location>
        <position position="525"/>
    </location>
</feature>
<dbReference type="SUPFAM" id="SSF103473">
    <property type="entry name" value="MFS general substrate transporter"/>
    <property type="match status" value="1"/>
</dbReference>
<dbReference type="PANTHER" id="PTHR23503:SF39">
    <property type="entry name" value="MAJOR FACILITATOR SUPERFAMILY (MFS) PROFILE DOMAIN-CONTAINING PROTEIN"/>
    <property type="match status" value="1"/>
</dbReference>
<feature type="transmembrane region" description="Helical" evidence="5">
    <location>
        <begin position="356"/>
        <end position="377"/>
    </location>
</feature>
<dbReference type="AlphaFoldDB" id="A0AA36DDZ7"/>
<feature type="transmembrane region" description="Helical" evidence="5">
    <location>
        <begin position="412"/>
        <end position="433"/>
    </location>
</feature>
<feature type="transmembrane region" description="Helical" evidence="5">
    <location>
        <begin position="384"/>
        <end position="406"/>
    </location>
</feature>
<dbReference type="InterPro" id="IPR045263">
    <property type="entry name" value="GLUT"/>
</dbReference>
<feature type="transmembrane region" description="Helical" evidence="5">
    <location>
        <begin position="119"/>
        <end position="139"/>
    </location>
</feature>
<feature type="transmembrane region" description="Helical" evidence="5">
    <location>
        <begin position="208"/>
        <end position="231"/>
    </location>
</feature>
<dbReference type="InterPro" id="IPR005828">
    <property type="entry name" value="MFS_sugar_transport-like"/>
</dbReference>
<feature type="domain" description="Major facilitator superfamily (MFS) profile" evidence="6">
    <location>
        <begin position="39"/>
        <end position="502"/>
    </location>
</feature>
<keyword evidence="3 5" id="KW-1133">Transmembrane helix</keyword>